<organism evidence="16 17">
    <name type="scientific">Brachionus plicatilis</name>
    <name type="common">Marine rotifer</name>
    <name type="synonym">Brachionus muelleri</name>
    <dbReference type="NCBI Taxonomy" id="10195"/>
    <lineage>
        <taxon>Eukaryota</taxon>
        <taxon>Metazoa</taxon>
        <taxon>Spiralia</taxon>
        <taxon>Gnathifera</taxon>
        <taxon>Rotifera</taxon>
        <taxon>Eurotatoria</taxon>
        <taxon>Monogononta</taxon>
        <taxon>Pseudotrocha</taxon>
        <taxon>Ploima</taxon>
        <taxon>Brachionidae</taxon>
        <taxon>Brachionus</taxon>
    </lineage>
</organism>
<feature type="transmembrane region" description="Helical" evidence="14">
    <location>
        <begin position="31"/>
        <end position="50"/>
    </location>
</feature>
<evidence type="ECO:0000256" key="1">
    <source>
        <dbReference type="ARBA" id="ARBA00004141"/>
    </source>
</evidence>
<feature type="domain" description="Potassium channel" evidence="15">
    <location>
        <begin position="89"/>
        <end position="158"/>
    </location>
</feature>
<keyword evidence="8 14" id="KW-1133">Transmembrane helix</keyword>
<proteinExistence type="inferred from homology"/>
<keyword evidence="4" id="KW-0633">Potassium transport</keyword>
<dbReference type="SUPFAM" id="SSF81324">
    <property type="entry name" value="Voltage-gated potassium channels"/>
    <property type="match status" value="2"/>
</dbReference>
<keyword evidence="7" id="KW-0630">Potassium</keyword>
<keyword evidence="6" id="KW-0631">Potassium channel</keyword>
<comment type="subcellular location">
    <subcellularLocation>
        <location evidence="1">Membrane</location>
        <topology evidence="1">Multi-pass membrane protein</topology>
    </subcellularLocation>
</comment>
<accession>A0A3M7PP86</accession>
<dbReference type="InterPro" id="IPR003280">
    <property type="entry name" value="2pore_dom_K_chnl"/>
</dbReference>
<keyword evidence="17" id="KW-1185">Reference proteome</keyword>
<dbReference type="Pfam" id="PF07885">
    <property type="entry name" value="Ion_trans_2"/>
    <property type="match status" value="2"/>
</dbReference>
<feature type="domain" description="Potassium channel" evidence="15">
    <location>
        <begin position="2"/>
        <end position="54"/>
    </location>
</feature>
<sequence>KFTGAFYFSLTVITTIGYGHSTPQTIPGKSFCMLYALIGIPLCLVMFQSVGERLNYFASFCIQLVKKCVKFKHTEVNQTEMVFVAGVLSFVVIAGGAAMFSYYEGWTYFNAIYYCVITLTTIGFGDYVALQERNNLSNTSYVILSFTFILFGLTVVASSINLLVLKFLTMNTEDERREEFCKKTKQNQNIRFSSTDLLNVVNGSVICTYEPSDLEELRRENSIKLCFGKKNFFSFSFRRKFPFIQWYTKSEFSHHNSMYHLGKLNHHTEHYGKFLIDKSDSIGIESSNNQQSDRKQVLCKFCLDSIKNKKPHYTIRRGPGKISHLLIPNTLTEASTKFKIKESPKICFTQCNDSVPSDQVKSENKTAKQSLNYDINLYIDDENDPEDYLTVTNATILTTLTKSGHNSENRLKNMGQKQSTPIEPGSEMNFNFLSVNYLSNGSIKKNSNNDLSSQNMTDFETSYEKSRLDDESSLYDADDMLSSSKKFFV</sequence>
<evidence type="ECO:0000256" key="9">
    <source>
        <dbReference type="ARBA" id="ARBA00023065"/>
    </source>
</evidence>
<evidence type="ECO:0000313" key="17">
    <source>
        <dbReference type="Proteomes" id="UP000276133"/>
    </source>
</evidence>
<dbReference type="GO" id="GO:0015271">
    <property type="term" value="F:outward rectifier potassium channel activity"/>
    <property type="evidence" value="ECO:0007669"/>
    <property type="project" value="TreeGrafter"/>
</dbReference>
<name>A0A3M7PP86_BRAPC</name>
<keyword evidence="11 12" id="KW-0407">Ion channel</keyword>
<evidence type="ECO:0000256" key="10">
    <source>
        <dbReference type="ARBA" id="ARBA00023136"/>
    </source>
</evidence>
<evidence type="ECO:0000256" key="2">
    <source>
        <dbReference type="ARBA" id="ARBA00006666"/>
    </source>
</evidence>
<evidence type="ECO:0000256" key="7">
    <source>
        <dbReference type="ARBA" id="ARBA00022958"/>
    </source>
</evidence>
<dbReference type="AlphaFoldDB" id="A0A3M7PP86"/>
<protein>
    <submittedName>
        <fullName evidence="16">Two pore potassium channel sup-9-like</fullName>
    </submittedName>
</protein>
<comment type="caution">
    <text evidence="16">The sequence shown here is derived from an EMBL/GenBank/DDBJ whole genome shotgun (WGS) entry which is preliminary data.</text>
</comment>
<dbReference type="OrthoDB" id="297496at2759"/>
<dbReference type="STRING" id="10195.A0A3M7PP86"/>
<comment type="similarity">
    <text evidence="2 12">Belongs to the two pore domain potassium channel (TC 1.A.1.8) family.</text>
</comment>
<dbReference type="GO" id="GO:0022841">
    <property type="term" value="F:potassium ion leak channel activity"/>
    <property type="evidence" value="ECO:0007669"/>
    <property type="project" value="TreeGrafter"/>
</dbReference>
<dbReference type="PRINTS" id="PR01333">
    <property type="entry name" value="2POREKCHANEL"/>
</dbReference>
<evidence type="ECO:0000256" key="8">
    <source>
        <dbReference type="ARBA" id="ARBA00022989"/>
    </source>
</evidence>
<keyword evidence="5 12" id="KW-0812">Transmembrane</keyword>
<dbReference type="InterPro" id="IPR013099">
    <property type="entry name" value="K_chnl_dom"/>
</dbReference>
<evidence type="ECO:0000256" key="4">
    <source>
        <dbReference type="ARBA" id="ARBA00022538"/>
    </source>
</evidence>
<evidence type="ECO:0000256" key="14">
    <source>
        <dbReference type="SAM" id="Phobius"/>
    </source>
</evidence>
<dbReference type="GO" id="GO:0005886">
    <property type="term" value="C:plasma membrane"/>
    <property type="evidence" value="ECO:0007669"/>
    <property type="project" value="TreeGrafter"/>
</dbReference>
<dbReference type="PANTHER" id="PTHR11003">
    <property type="entry name" value="POTASSIUM CHANNEL, SUBFAMILY K"/>
    <property type="match status" value="1"/>
</dbReference>
<evidence type="ECO:0000256" key="11">
    <source>
        <dbReference type="ARBA" id="ARBA00023303"/>
    </source>
</evidence>
<gene>
    <name evidence="16" type="ORF">BpHYR1_041767</name>
</gene>
<reference evidence="16 17" key="1">
    <citation type="journal article" date="2018" name="Sci. Rep.">
        <title>Genomic signatures of local adaptation to the degree of environmental predictability in rotifers.</title>
        <authorList>
            <person name="Franch-Gras L."/>
            <person name="Hahn C."/>
            <person name="Garcia-Roger E.M."/>
            <person name="Carmona M.J."/>
            <person name="Serra M."/>
            <person name="Gomez A."/>
        </authorList>
    </citation>
    <scope>NUCLEOTIDE SEQUENCE [LARGE SCALE GENOMIC DNA]</scope>
    <source>
        <strain evidence="16">HYR1</strain>
    </source>
</reference>
<evidence type="ECO:0000313" key="16">
    <source>
        <dbReference type="EMBL" id="RNA00937.1"/>
    </source>
</evidence>
<dbReference type="InterPro" id="IPR003092">
    <property type="entry name" value="2pore_dom_K_chnl_TASK"/>
</dbReference>
<feature type="transmembrane region" description="Helical" evidence="14">
    <location>
        <begin position="112"/>
        <end position="130"/>
    </location>
</feature>
<keyword evidence="9 12" id="KW-0406">Ion transport</keyword>
<feature type="transmembrane region" description="Helical" evidence="14">
    <location>
        <begin position="142"/>
        <end position="168"/>
    </location>
</feature>
<evidence type="ECO:0000256" key="3">
    <source>
        <dbReference type="ARBA" id="ARBA00022448"/>
    </source>
</evidence>
<dbReference type="Proteomes" id="UP000276133">
    <property type="component" value="Unassembled WGS sequence"/>
</dbReference>
<feature type="transmembrane region" description="Helical" evidence="14">
    <location>
        <begin position="81"/>
        <end position="100"/>
    </location>
</feature>
<evidence type="ECO:0000256" key="5">
    <source>
        <dbReference type="ARBA" id="ARBA00022692"/>
    </source>
</evidence>
<keyword evidence="10 14" id="KW-0472">Membrane</keyword>
<feature type="region of interest" description="Disordered" evidence="13">
    <location>
        <begin position="405"/>
        <end position="424"/>
    </location>
</feature>
<dbReference type="PANTHER" id="PTHR11003:SF291">
    <property type="entry name" value="IP11374P"/>
    <property type="match status" value="1"/>
</dbReference>
<keyword evidence="3 12" id="KW-0813">Transport</keyword>
<dbReference type="EMBL" id="REGN01009546">
    <property type="protein sequence ID" value="RNA00937.1"/>
    <property type="molecule type" value="Genomic_DNA"/>
</dbReference>
<evidence type="ECO:0000256" key="12">
    <source>
        <dbReference type="RuleBase" id="RU003857"/>
    </source>
</evidence>
<evidence type="ECO:0000256" key="13">
    <source>
        <dbReference type="SAM" id="MobiDB-lite"/>
    </source>
</evidence>
<dbReference type="GO" id="GO:0030322">
    <property type="term" value="P:stabilization of membrane potential"/>
    <property type="evidence" value="ECO:0007669"/>
    <property type="project" value="TreeGrafter"/>
</dbReference>
<dbReference type="Gene3D" id="1.10.287.70">
    <property type="match status" value="1"/>
</dbReference>
<evidence type="ECO:0000259" key="15">
    <source>
        <dbReference type="Pfam" id="PF07885"/>
    </source>
</evidence>
<dbReference type="PRINTS" id="PR01095">
    <property type="entry name" value="TASKCHANNEL"/>
</dbReference>
<evidence type="ECO:0000256" key="6">
    <source>
        <dbReference type="ARBA" id="ARBA00022826"/>
    </source>
</evidence>
<feature type="non-terminal residue" evidence="16">
    <location>
        <position position="1"/>
    </location>
</feature>